<keyword evidence="1" id="KW-0677">Repeat</keyword>
<sequence>MSKLFINLISVYILASLLGCASGPAGDSGASSSTSSTPMKPADVDSSTAAAFNKAVNAMKNGRDDTAMKQFQAIAQTHPDLASAFVNIGLIHLKYKRYEKAEKNLLQATTIQPADPVGQTHLGLVYRHLGKFKEAQQAYDQALKSDPKYSFAHLNAGILYDIYLNNLSRALNHYQQYQALTNNTDKKVDKWIIDLQRRVKNNG</sequence>
<dbReference type="InterPro" id="IPR011990">
    <property type="entry name" value="TPR-like_helical_dom_sf"/>
</dbReference>
<dbReference type="Pfam" id="PF13181">
    <property type="entry name" value="TPR_8"/>
    <property type="match status" value="1"/>
</dbReference>
<dbReference type="InterPro" id="IPR051685">
    <property type="entry name" value="Ycf3/AcsC/BcsC/TPR_MFPF"/>
</dbReference>
<name>A0A3B0ZLZ2_9ZZZZ</name>
<accession>A0A3B0ZLZ2</accession>
<dbReference type="SUPFAM" id="SSF48452">
    <property type="entry name" value="TPR-like"/>
    <property type="match status" value="1"/>
</dbReference>
<dbReference type="PANTHER" id="PTHR44943">
    <property type="entry name" value="CELLULOSE SYNTHASE OPERON PROTEIN C"/>
    <property type="match status" value="1"/>
</dbReference>
<dbReference type="SMART" id="SM00028">
    <property type="entry name" value="TPR"/>
    <property type="match status" value="3"/>
</dbReference>
<keyword evidence="2" id="KW-0802">TPR repeat</keyword>
<dbReference type="Gene3D" id="1.25.40.10">
    <property type="entry name" value="Tetratricopeptide repeat domain"/>
    <property type="match status" value="1"/>
</dbReference>
<dbReference type="AlphaFoldDB" id="A0A3B0ZLZ2"/>
<evidence type="ECO:0000313" key="3">
    <source>
        <dbReference type="EMBL" id="VAW94575.1"/>
    </source>
</evidence>
<organism evidence="3">
    <name type="scientific">hydrothermal vent metagenome</name>
    <dbReference type="NCBI Taxonomy" id="652676"/>
    <lineage>
        <taxon>unclassified sequences</taxon>
        <taxon>metagenomes</taxon>
        <taxon>ecological metagenomes</taxon>
    </lineage>
</organism>
<evidence type="ECO:0000256" key="1">
    <source>
        <dbReference type="ARBA" id="ARBA00022737"/>
    </source>
</evidence>
<dbReference type="PROSITE" id="PS50293">
    <property type="entry name" value="TPR_REGION"/>
    <property type="match status" value="1"/>
</dbReference>
<dbReference type="Pfam" id="PF13174">
    <property type="entry name" value="TPR_6"/>
    <property type="match status" value="1"/>
</dbReference>
<dbReference type="InterPro" id="IPR019734">
    <property type="entry name" value="TPR_rpt"/>
</dbReference>
<evidence type="ECO:0000256" key="2">
    <source>
        <dbReference type="ARBA" id="ARBA00022803"/>
    </source>
</evidence>
<dbReference type="PROSITE" id="PS51257">
    <property type="entry name" value="PROKAR_LIPOPROTEIN"/>
    <property type="match status" value="1"/>
</dbReference>
<proteinExistence type="predicted"/>
<protein>
    <submittedName>
        <fullName evidence="3">Uncharacterized protein</fullName>
    </submittedName>
</protein>
<dbReference type="PANTHER" id="PTHR44943:SF8">
    <property type="entry name" value="TPR REPEAT-CONTAINING PROTEIN MJ0263"/>
    <property type="match status" value="1"/>
</dbReference>
<reference evidence="3" key="1">
    <citation type="submission" date="2018-06" db="EMBL/GenBank/DDBJ databases">
        <authorList>
            <person name="Zhirakovskaya E."/>
        </authorList>
    </citation>
    <scope>NUCLEOTIDE SEQUENCE</scope>
</reference>
<dbReference type="EMBL" id="UOFR01000029">
    <property type="protein sequence ID" value="VAW94575.1"/>
    <property type="molecule type" value="Genomic_DNA"/>
</dbReference>
<dbReference type="PROSITE" id="PS50005">
    <property type="entry name" value="TPR"/>
    <property type="match status" value="2"/>
</dbReference>
<gene>
    <name evidence="3" type="ORF">MNBD_GAMMA21-2974</name>
</gene>
<dbReference type="Pfam" id="PF00515">
    <property type="entry name" value="TPR_1"/>
    <property type="match status" value="1"/>
</dbReference>